<dbReference type="GO" id="GO:0051642">
    <property type="term" value="P:centrosome localization"/>
    <property type="evidence" value="ECO:0007669"/>
    <property type="project" value="TreeGrafter"/>
</dbReference>
<dbReference type="GO" id="GO:0016301">
    <property type="term" value="F:kinase activity"/>
    <property type="evidence" value="ECO:0007669"/>
    <property type="project" value="UniProtKB-KW"/>
</dbReference>
<feature type="region of interest" description="Disordered" evidence="2">
    <location>
        <begin position="904"/>
        <end position="935"/>
    </location>
</feature>
<accession>A0A6J2TG06</accession>
<keyword evidence="3" id="KW-1185">Reference proteome</keyword>
<dbReference type="GeneID" id="115623632"/>
<feature type="region of interest" description="Disordered" evidence="2">
    <location>
        <begin position="1"/>
        <end position="107"/>
    </location>
</feature>
<organism evidence="3 4">
    <name type="scientific">Drosophila lebanonensis</name>
    <name type="common">Fruit fly</name>
    <name type="synonym">Scaptodrosophila lebanonensis</name>
    <dbReference type="NCBI Taxonomy" id="7225"/>
    <lineage>
        <taxon>Eukaryota</taxon>
        <taxon>Metazoa</taxon>
        <taxon>Ecdysozoa</taxon>
        <taxon>Arthropoda</taxon>
        <taxon>Hexapoda</taxon>
        <taxon>Insecta</taxon>
        <taxon>Pterygota</taxon>
        <taxon>Neoptera</taxon>
        <taxon>Endopterygota</taxon>
        <taxon>Diptera</taxon>
        <taxon>Brachycera</taxon>
        <taxon>Muscomorpha</taxon>
        <taxon>Ephydroidea</taxon>
        <taxon>Drosophilidae</taxon>
        <taxon>Scaptodrosophila</taxon>
    </lineage>
</organism>
<name>A0A6J2TG06_DROLE</name>
<feature type="compositionally biased region" description="Polar residues" evidence="2">
    <location>
        <begin position="186"/>
        <end position="202"/>
    </location>
</feature>
<feature type="compositionally biased region" description="Low complexity" evidence="2">
    <location>
        <begin position="454"/>
        <end position="465"/>
    </location>
</feature>
<reference evidence="4" key="1">
    <citation type="submission" date="2025-08" db="UniProtKB">
        <authorList>
            <consortium name="RefSeq"/>
        </authorList>
    </citation>
    <scope>IDENTIFICATION</scope>
    <source>
        <strain evidence="4">11010-0011.00</strain>
        <tissue evidence="4">Whole body</tissue>
    </source>
</reference>
<protein>
    <submittedName>
        <fullName evidence="4">Guanylate kinase-associated protein mars</fullName>
    </submittedName>
</protein>
<keyword evidence="4" id="KW-0808">Transferase</keyword>
<feature type="region of interest" description="Disordered" evidence="2">
    <location>
        <begin position="482"/>
        <end position="564"/>
    </location>
</feature>
<dbReference type="Proteomes" id="UP000504634">
    <property type="component" value="Unplaced"/>
</dbReference>
<dbReference type="GO" id="GO:0007346">
    <property type="term" value="P:regulation of mitotic cell cycle"/>
    <property type="evidence" value="ECO:0007669"/>
    <property type="project" value="TreeGrafter"/>
</dbReference>
<feature type="region of interest" description="Disordered" evidence="2">
    <location>
        <begin position="747"/>
        <end position="779"/>
    </location>
</feature>
<dbReference type="PANTHER" id="PTHR12353:SF1">
    <property type="entry name" value="DISKS LARGE-ASSOCIATED PROTEIN 5"/>
    <property type="match status" value="1"/>
</dbReference>
<dbReference type="GO" id="GO:0023052">
    <property type="term" value="P:signaling"/>
    <property type="evidence" value="ECO:0007669"/>
    <property type="project" value="InterPro"/>
</dbReference>
<feature type="compositionally biased region" description="Polar residues" evidence="2">
    <location>
        <begin position="338"/>
        <end position="354"/>
    </location>
</feature>
<dbReference type="RefSeq" id="XP_030373937.1">
    <property type="nucleotide sequence ID" value="XM_030518077.1"/>
</dbReference>
<feature type="compositionally biased region" description="Polar residues" evidence="2">
    <location>
        <begin position="12"/>
        <end position="21"/>
    </location>
</feature>
<feature type="compositionally biased region" description="Basic and acidic residues" evidence="2">
    <location>
        <begin position="63"/>
        <end position="77"/>
    </location>
</feature>
<feature type="compositionally biased region" description="Polar residues" evidence="2">
    <location>
        <begin position="82"/>
        <end position="104"/>
    </location>
</feature>
<dbReference type="GO" id="GO:0051382">
    <property type="term" value="P:kinetochore assembly"/>
    <property type="evidence" value="ECO:0007669"/>
    <property type="project" value="TreeGrafter"/>
</dbReference>
<dbReference type="AlphaFoldDB" id="A0A6J2TG06"/>
<dbReference type="GO" id="GO:0005737">
    <property type="term" value="C:cytoplasm"/>
    <property type="evidence" value="ECO:0007669"/>
    <property type="project" value="TreeGrafter"/>
</dbReference>
<feature type="compositionally biased region" description="Basic residues" evidence="2">
    <location>
        <begin position="355"/>
        <end position="376"/>
    </location>
</feature>
<evidence type="ECO:0000256" key="1">
    <source>
        <dbReference type="ARBA" id="ARBA00008839"/>
    </source>
</evidence>
<dbReference type="GO" id="GO:0007059">
    <property type="term" value="P:chromosome segregation"/>
    <property type="evidence" value="ECO:0007669"/>
    <property type="project" value="TreeGrafter"/>
</dbReference>
<dbReference type="InterPro" id="IPR005026">
    <property type="entry name" value="SAPAP"/>
</dbReference>
<feature type="compositionally biased region" description="Polar residues" evidence="2">
    <location>
        <begin position="274"/>
        <end position="290"/>
    </location>
</feature>
<gene>
    <name evidence="4" type="primary">LOC115623632</name>
</gene>
<feature type="compositionally biased region" description="Polar residues" evidence="2">
    <location>
        <begin position="384"/>
        <end position="394"/>
    </location>
</feature>
<proteinExistence type="inferred from homology"/>
<feature type="region of interest" description="Disordered" evidence="2">
    <location>
        <begin position="180"/>
        <end position="312"/>
    </location>
</feature>
<dbReference type="GO" id="GO:0007052">
    <property type="term" value="P:mitotic spindle organization"/>
    <property type="evidence" value="ECO:0007669"/>
    <property type="project" value="TreeGrafter"/>
</dbReference>
<feature type="region of interest" description="Disordered" evidence="2">
    <location>
        <begin position="330"/>
        <end position="416"/>
    </location>
</feature>
<feature type="compositionally biased region" description="Basic and acidic residues" evidence="2">
    <location>
        <begin position="749"/>
        <end position="764"/>
    </location>
</feature>
<feature type="compositionally biased region" description="Polar residues" evidence="2">
    <location>
        <begin position="765"/>
        <end position="775"/>
    </location>
</feature>
<sequence>MERYKPLYKETATMSPSNRSMFNRERQRAVRTKQRNDCFHSNRIISVSPTPRKQKPAVAINQTEKDTVAIDQTEKDAAASSALANKENQPSETETTKDASANTKTKLRQDKFIQRYLAWKAAKKRNKAPNASSDKAPLLPTSKQNILAHKSDIFKPPANLKNPVAEASKRRSLYVVIEPKPKEKTGLSQKKTLPANTLNSHAKPTCTAVSKPKPSSAALSSKAKPLSAAPAPKAKPLSAAPAPKAKLPPAAVKSVPIEAKASTGKQQRPPKEPGTTSSVGPSKLKTSSKPATAKPIVTAKPPPPNLVTQPFKSNTVASYPNIVKPIRGREGGAAAKFKTSTNNAKETGSINGQPKTKKLSVRMKSKKGSVVTKKKTQLMLPQIRNEQMPENTLSAPPDTPFESDNPFQDRATSTQIKSNSGFQNLFASFKEIEGISPVARIERARSIESSAKRQLLPSQEQQQLQNTKRKFNFTRYSGAPIVESPAAVDEPTLQAGSPPKDSKTAAEEKTLLPQTPPRTSLCEPNYLSPFVSVSRGKVNSRSEREKRNSMYLPDQETPSDQSEVPVAVRRALETVGYFRIQLDNETKRLHALCDEWETYKSDHEVQLAESGGMDMINAAIGQTKLLTSKKLMQFRSLIDRCEAGATGVGARPDDGSEDTKPVQPEDLEGWWDMVRLQSDNVDKRFQNLQLWKANGWTDPDAIPTPVVKPKAKVKLAKQSKAKSSTKPSSNIKQFLLKAYAERRKQHTNGTKEHLTAGVNDKEADNTVSSDTLSNRRSQRLSEGDRLIIVRDRRSFSPSPTVLKMSNGRRASMATGGKALLKTTLKASMEQTKHSVVSTPPSTPAPVPILKTPGTAKRERGLRSVIFSAKKKVRKFQFTFDEANDNSSGEDALTGGDQLEDFEEEMSLEGANHRNSTDQAQQSQEGNGIDVNTSRTYSLRNRNIKLRPSSEFM</sequence>
<keyword evidence="4" id="KW-0418">Kinase</keyword>
<dbReference type="PANTHER" id="PTHR12353">
    <property type="entry name" value="DISKS LARGE-ASSOCIATED PROTEIN DAP SAP90/PSD-95-ASSOCIATED PROTEIN"/>
    <property type="match status" value="1"/>
</dbReference>
<dbReference type="GO" id="GO:0031616">
    <property type="term" value="C:spindle pole centrosome"/>
    <property type="evidence" value="ECO:0007669"/>
    <property type="project" value="TreeGrafter"/>
</dbReference>
<comment type="similarity">
    <text evidence="1">Belongs to the SAPAP family.</text>
</comment>
<evidence type="ECO:0000313" key="4">
    <source>
        <dbReference type="RefSeq" id="XP_030373937.1"/>
    </source>
</evidence>
<feature type="region of interest" description="Disordered" evidence="2">
    <location>
        <begin position="121"/>
        <end position="141"/>
    </location>
</feature>
<feature type="compositionally biased region" description="Basic and acidic residues" evidence="2">
    <location>
        <begin position="500"/>
        <end position="510"/>
    </location>
</feature>
<feature type="compositionally biased region" description="Low complexity" evidence="2">
    <location>
        <begin position="208"/>
        <end position="256"/>
    </location>
</feature>
<feature type="region of interest" description="Disordered" evidence="2">
    <location>
        <begin position="449"/>
        <end position="469"/>
    </location>
</feature>
<dbReference type="GO" id="GO:0008017">
    <property type="term" value="F:microtubule binding"/>
    <property type="evidence" value="ECO:0007669"/>
    <property type="project" value="TreeGrafter"/>
</dbReference>
<feature type="compositionally biased region" description="Basic and acidic residues" evidence="2">
    <location>
        <begin position="22"/>
        <end position="40"/>
    </location>
</feature>
<dbReference type="OrthoDB" id="10023951at2759"/>
<dbReference type="GO" id="GO:0005634">
    <property type="term" value="C:nucleus"/>
    <property type="evidence" value="ECO:0007669"/>
    <property type="project" value="TreeGrafter"/>
</dbReference>
<dbReference type="Pfam" id="PF03359">
    <property type="entry name" value="GKAP"/>
    <property type="match status" value="1"/>
</dbReference>
<dbReference type="CTD" id="36498"/>
<feature type="compositionally biased region" description="Polar residues" evidence="2">
    <location>
        <begin position="916"/>
        <end position="935"/>
    </location>
</feature>
<evidence type="ECO:0000256" key="2">
    <source>
        <dbReference type="SAM" id="MobiDB-lite"/>
    </source>
</evidence>
<feature type="region of interest" description="Disordered" evidence="2">
    <location>
        <begin position="833"/>
        <end position="852"/>
    </location>
</feature>
<evidence type="ECO:0000313" key="3">
    <source>
        <dbReference type="Proteomes" id="UP000504634"/>
    </source>
</evidence>